<name>A0A5J4J110_9BACI</name>
<feature type="domain" description="SIS" evidence="5">
    <location>
        <begin position="128"/>
        <end position="268"/>
    </location>
</feature>
<dbReference type="SUPFAM" id="SSF53697">
    <property type="entry name" value="SIS domain"/>
    <property type="match status" value="1"/>
</dbReference>
<evidence type="ECO:0000256" key="3">
    <source>
        <dbReference type="ARBA" id="ARBA00023163"/>
    </source>
</evidence>
<evidence type="ECO:0000259" key="5">
    <source>
        <dbReference type="PROSITE" id="PS51464"/>
    </source>
</evidence>
<dbReference type="GO" id="GO:1901135">
    <property type="term" value="P:carbohydrate derivative metabolic process"/>
    <property type="evidence" value="ECO:0007669"/>
    <property type="project" value="InterPro"/>
</dbReference>
<dbReference type="InterPro" id="IPR000281">
    <property type="entry name" value="HTH_RpiR"/>
</dbReference>
<dbReference type="PROSITE" id="PS51071">
    <property type="entry name" value="HTH_RPIR"/>
    <property type="match status" value="1"/>
</dbReference>
<evidence type="ECO:0000313" key="7">
    <source>
        <dbReference type="Proteomes" id="UP000391919"/>
    </source>
</evidence>
<proteinExistence type="predicted"/>
<dbReference type="InterPro" id="IPR046348">
    <property type="entry name" value="SIS_dom_sf"/>
</dbReference>
<dbReference type="InterPro" id="IPR009057">
    <property type="entry name" value="Homeodomain-like_sf"/>
</dbReference>
<dbReference type="PROSITE" id="PS51464">
    <property type="entry name" value="SIS"/>
    <property type="match status" value="1"/>
</dbReference>
<dbReference type="InterPro" id="IPR035472">
    <property type="entry name" value="RpiR-like_SIS"/>
</dbReference>
<reference evidence="6 7" key="1">
    <citation type="submission" date="2019-09" db="EMBL/GenBank/DDBJ databases">
        <title>Draft genome sequence of Bacillus sp. JC-7.</title>
        <authorList>
            <person name="Tanaka N."/>
            <person name="Shiwa Y."/>
            <person name="Fujita N."/>
            <person name="Tanasupawat S."/>
        </authorList>
    </citation>
    <scope>NUCLEOTIDE SEQUENCE [LARGE SCALE GENOMIC DNA]</scope>
    <source>
        <strain evidence="6 7">JC-7</strain>
    </source>
</reference>
<evidence type="ECO:0000256" key="2">
    <source>
        <dbReference type="ARBA" id="ARBA00023125"/>
    </source>
</evidence>
<dbReference type="Gene3D" id="3.40.50.10490">
    <property type="entry name" value="Glucose-6-phosphate isomerase like protein, domain 1"/>
    <property type="match status" value="1"/>
</dbReference>
<sequence length="283" mass="31619">MGNQMQSFPCLHRIQTMYAEFSEKERKIADYILSNPQHLVHSTINQVADDLLVADATVFRFCKRIGFSGFQAMKIALAAEAARPEIEVNEAIKDTDSEKAVAVKVFESNIQTLRDTIHTFNQKHLHDAVEFIRKANSVIFYGFGSSAIVALDAHEKFLQTDLKTAAYTDPHLQLLSAAKLTSDDAAILISHFGSDKDMLKLLHAIQENGAKTIGITQFAKSPLSQKVDVPLFTVSQETDFRSSSFSSRIVQLSIIDALYVNVMVKTKDENEEVLQKSKETYTV</sequence>
<dbReference type="EMBL" id="BKZQ01000001">
    <property type="protein sequence ID" value="GER68732.1"/>
    <property type="molecule type" value="Genomic_DNA"/>
</dbReference>
<gene>
    <name evidence="6" type="primary">gntR</name>
    <name evidence="6" type="ORF">BpJC7_00350</name>
</gene>
<dbReference type="Gene3D" id="1.10.10.10">
    <property type="entry name" value="Winged helix-like DNA-binding domain superfamily/Winged helix DNA-binding domain"/>
    <property type="match status" value="1"/>
</dbReference>
<dbReference type="PANTHER" id="PTHR30514">
    <property type="entry name" value="GLUCOKINASE"/>
    <property type="match status" value="1"/>
</dbReference>
<keyword evidence="1" id="KW-0805">Transcription regulation</keyword>
<dbReference type="InterPro" id="IPR036388">
    <property type="entry name" value="WH-like_DNA-bd_sf"/>
</dbReference>
<dbReference type="SUPFAM" id="SSF46689">
    <property type="entry name" value="Homeodomain-like"/>
    <property type="match status" value="1"/>
</dbReference>
<feature type="domain" description="HTH rpiR-type" evidence="4">
    <location>
        <begin position="8"/>
        <end position="84"/>
    </location>
</feature>
<keyword evidence="3" id="KW-0804">Transcription</keyword>
<evidence type="ECO:0000256" key="1">
    <source>
        <dbReference type="ARBA" id="ARBA00023015"/>
    </source>
</evidence>
<evidence type="ECO:0000313" key="6">
    <source>
        <dbReference type="EMBL" id="GER68732.1"/>
    </source>
</evidence>
<dbReference type="GO" id="GO:0003700">
    <property type="term" value="F:DNA-binding transcription factor activity"/>
    <property type="evidence" value="ECO:0007669"/>
    <property type="project" value="InterPro"/>
</dbReference>
<dbReference type="Proteomes" id="UP000391919">
    <property type="component" value="Unassembled WGS sequence"/>
</dbReference>
<organism evidence="6 7">
    <name type="scientific">Weizmannia acidilactici</name>
    <dbReference type="NCBI Taxonomy" id="2607726"/>
    <lineage>
        <taxon>Bacteria</taxon>
        <taxon>Bacillati</taxon>
        <taxon>Bacillota</taxon>
        <taxon>Bacilli</taxon>
        <taxon>Bacillales</taxon>
        <taxon>Bacillaceae</taxon>
        <taxon>Heyndrickxia</taxon>
    </lineage>
</organism>
<evidence type="ECO:0000259" key="4">
    <source>
        <dbReference type="PROSITE" id="PS51071"/>
    </source>
</evidence>
<dbReference type="RefSeq" id="WP_151681166.1">
    <property type="nucleotide sequence ID" value="NZ_BKZQ01000001.1"/>
</dbReference>
<dbReference type="Pfam" id="PF01380">
    <property type="entry name" value="SIS"/>
    <property type="match status" value="1"/>
</dbReference>
<dbReference type="AlphaFoldDB" id="A0A5J4J110"/>
<keyword evidence="2" id="KW-0238">DNA-binding</keyword>
<dbReference type="Pfam" id="PF01418">
    <property type="entry name" value="HTH_6"/>
    <property type="match status" value="1"/>
</dbReference>
<dbReference type="InterPro" id="IPR047640">
    <property type="entry name" value="RpiR-like"/>
</dbReference>
<dbReference type="GO" id="GO:0003677">
    <property type="term" value="F:DNA binding"/>
    <property type="evidence" value="ECO:0007669"/>
    <property type="project" value="UniProtKB-KW"/>
</dbReference>
<keyword evidence="7" id="KW-1185">Reference proteome</keyword>
<dbReference type="CDD" id="cd05013">
    <property type="entry name" value="SIS_RpiR"/>
    <property type="match status" value="1"/>
</dbReference>
<comment type="caution">
    <text evidence="6">The sequence shown here is derived from an EMBL/GenBank/DDBJ whole genome shotgun (WGS) entry which is preliminary data.</text>
</comment>
<dbReference type="PANTHER" id="PTHR30514:SF1">
    <property type="entry name" value="HTH-TYPE TRANSCRIPTIONAL REGULATOR HEXR-RELATED"/>
    <property type="match status" value="1"/>
</dbReference>
<protein>
    <submittedName>
        <fullName evidence="6">Transcriptional regulator</fullName>
    </submittedName>
</protein>
<accession>A0A5J4J110</accession>
<dbReference type="InterPro" id="IPR001347">
    <property type="entry name" value="SIS_dom"/>
</dbReference>
<dbReference type="GO" id="GO:0097367">
    <property type="term" value="F:carbohydrate derivative binding"/>
    <property type="evidence" value="ECO:0007669"/>
    <property type="project" value="InterPro"/>
</dbReference>